<proteinExistence type="inferred from homology"/>
<comment type="function">
    <text evidence="5">Involved in formation and maintenance of cell shape.</text>
</comment>
<dbReference type="Gene3D" id="2.40.10.350">
    <property type="entry name" value="Rod shape-determining protein MreC, domain 2"/>
    <property type="match status" value="1"/>
</dbReference>
<evidence type="ECO:0000256" key="4">
    <source>
        <dbReference type="ARBA" id="ARBA00032089"/>
    </source>
</evidence>
<accession>A0A2M8LG69</accession>
<evidence type="ECO:0000256" key="5">
    <source>
        <dbReference type="PIRNR" id="PIRNR038471"/>
    </source>
</evidence>
<dbReference type="InterPro" id="IPR055342">
    <property type="entry name" value="MreC_beta-barrel_core"/>
</dbReference>
<dbReference type="Pfam" id="PF04085">
    <property type="entry name" value="MreC"/>
    <property type="match status" value="1"/>
</dbReference>
<evidence type="ECO:0000259" key="7">
    <source>
        <dbReference type="Pfam" id="PF04085"/>
    </source>
</evidence>
<name>A0A2M8LG69_9BACT</name>
<evidence type="ECO:0000256" key="1">
    <source>
        <dbReference type="ARBA" id="ARBA00009369"/>
    </source>
</evidence>
<dbReference type="InterPro" id="IPR042177">
    <property type="entry name" value="Cell/Rod_1"/>
</dbReference>
<comment type="similarity">
    <text evidence="1 5">Belongs to the MreC family.</text>
</comment>
<evidence type="ECO:0000313" key="8">
    <source>
        <dbReference type="EMBL" id="PJE76449.1"/>
    </source>
</evidence>
<dbReference type="Gene3D" id="2.40.10.340">
    <property type="entry name" value="Rod shape-determining protein MreC, domain 1"/>
    <property type="match status" value="1"/>
</dbReference>
<feature type="domain" description="Rod shape-determining protein MreC beta-barrel core" evidence="7">
    <location>
        <begin position="115"/>
        <end position="262"/>
    </location>
</feature>
<dbReference type="PANTHER" id="PTHR34138:SF1">
    <property type="entry name" value="CELL SHAPE-DETERMINING PROTEIN MREC"/>
    <property type="match status" value="1"/>
</dbReference>
<dbReference type="AlphaFoldDB" id="A0A2M8LG69"/>
<dbReference type="InterPro" id="IPR042175">
    <property type="entry name" value="Cell/Rod_MreC_2"/>
</dbReference>
<keyword evidence="6" id="KW-0175">Coiled coil</keyword>
<dbReference type="PIRSF" id="PIRSF038471">
    <property type="entry name" value="MreC"/>
    <property type="match status" value="1"/>
</dbReference>
<feature type="coiled-coil region" evidence="6">
    <location>
        <begin position="79"/>
        <end position="106"/>
    </location>
</feature>
<evidence type="ECO:0000256" key="2">
    <source>
        <dbReference type="ARBA" id="ARBA00013855"/>
    </source>
</evidence>
<dbReference type="GO" id="GO:0005886">
    <property type="term" value="C:plasma membrane"/>
    <property type="evidence" value="ECO:0007669"/>
    <property type="project" value="TreeGrafter"/>
</dbReference>
<sequence length="269" mass="29198">MKSSQKDKKRSRRLLALLSFFFLAVFFSLQGLLTSIIAPVASPLVSLGTWVSDAVFWWREAGDISSEELMDLYAQRDDLMIEKAEFERLKEENAYLQEELKFIERTNFSYISARVLSKSISNSVSRLVIDVGSEDGAVLGSAVVVGEGIFIGKITGLGKRSSTITAITDPTHSVAVSLLNKSRTIGVATGSVGDLLRIELIPVDETINENDLVVTSGLESPIPSGLLLGIVNTVQQDPGSPFQEAIVEPLGDIRRVSSVLILIPSDVES</sequence>
<dbReference type="GO" id="GO:0008360">
    <property type="term" value="P:regulation of cell shape"/>
    <property type="evidence" value="ECO:0007669"/>
    <property type="project" value="UniProtKB-KW"/>
</dbReference>
<keyword evidence="3 5" id="KW-0133">Cell shape</keyword>
<evidence type="ECO:0000256" key="6">
    <source>
        <dbReference type="SAM" id="Coils"/>
    </source>
</evidence>
<protein>
    <recommendedName>
        <fullName evidence="2 5">Cell shape-determining protein MreC</fullName>
    </recommendedName>
    <alternativeName>
        <fullName evidence="4 5">Cell shape protein MreC</fullName>
    </alternativeName>
</protein>
<dbReference type="InterPro" id="IPR007221">
    <property type="entry name" value="MreC"/>
</dbReference>
<reference evidence="9" key="1">
    <citation type="submission" date="2017-09" db="EMBL/GenBank/DDBJ databases">
        <title>Depth-based differentiation of microbial function through sediment-hosted aquifers and enrichment of novel symbionts in the deep terrestrial subsurface.</title>
        <authorList>
            <person name="Probst A.J."/>
            <person name="Ladd B."/>
            <person name="Jarett J.K."/>
            <person name="Geller-Mcgrath D.E."/>
            <person name="Sieber C.M.K."/>
            <person name="Emerson J.B."/>
            <person name="Anantharaman K."/>
            <person name="Thomas B.C."/>
            <person name="Malmstrom R."/>
            <person name="Stieglmeier M."/>
            <person name="Klingl A."/>
            <person name="Woyke T."/>
            <person name="Ryan C.M."/>
            <person name="Banfield J.F."/>
        </authorList>
    </citation>
    <scope>NUCLEOTIDE SEQUENCE [LARGE SCALE GENOMIC DNA]</scope>
</reference>
<comment type="caution">
    <text evidence="8">The sequence shown here is derived from an EMBL/GenBank/DDBJ whole genome shotgun (WGS) entry which is preliminary data.</text>
</comment>
<gene>
    <name evidence="8" type="primary">mreC</name>
    <name evidence="8" type="ORF">COV05_03720</name>
</gene>
<dbReference type="PANTHER" id="PTHR34138">
    <property type="entry name" value="CELL SHAPE-DETERMINING PROTEIN MREC"/>
    <property type="match status" value="1"/>
</dbReference>
<evidence type="ECO:0000256" key="3">
    <source>
        <dbReference type="ARBA" id="ARBA00022960"/>
    </source>
</evidence>
<organism evidence="8 9">
    <name type="scientific">Candidatus Uhrbacteria bacterium CG10_big_fil_rev_8_21_14_0_10_48_16</name>
    <dbReference type="NCBI Taxonomy" id="1975038"/>
    <lineage>
        <taxon>Bacteria</taxon>
        <taxon>Candidatus Uhriibacteriota</taxon>
    </lineage>
</organism>
<evidence type="ECO:0000313" key="9">
    <source>
        <dbReference type="Proteomes" id="UP000231436"/>
    </source>
</evidence>
<dbReference type="Proteomes" id="UP000231436">
    <property type="component" value="Unassembled WGS sequence"/>
</dbReference>
<dbReference type="NCBIfam" id="TIGR00219">
    <property type="entry name" value="mreC"/>
    <property type="match status" value="1"/>
</dbReference>
<dbReference type="EMBL" id="PFEU01000018">
    <property type="protein sequence ID" value="PJE76449.1"/>
    <property type="molecule type" value="Genomic_DNA"/>
</dbReference>